<evidence type="ECO:0000256" key="4">
    <source>
        <dbReference type="RuleBase" id="RU003946"/>
    </source>
</evidence>
<evidence type="ECO:0000256" key="3">
    <source>
        <dbReference type="PIRSR" id="PIRSR601952-2"/>
    </source>
</evidence>
<feature type="binding site" evidence="3">
    <location>
        <position position="462"/>
    </location>
    <ligand>
        <name>Zn(2+)</name>
        <dbReference type="ChEBI" id="CHEBI:29105"/>
        <label>2</label>
    </ligand>
</feature>
<gene>
    <name evidence="5" type="ORF">GGQ59_000767</name>
</gene>
<dbReference type="InterPro" id="IPR017850">
    <property type="entry name" value="Alkaline_phosphatase_core_sf"/>
</dbReference>
<dbReference type="InterPro" id="IPR001952">
    <property type="entry name" value="Alkaline_phosphatase"/>
</dbReference>
<comment type="cofactor">
    <cofactor evidence="3">
        <name>Mg(2+)</name>
        <dbReference type="ChEBI" id="CHEBI:18420"/>
    </cofactor>
    <text evidence="3">Binds 1 Mg(2+) ion.</text>
</comment>
<dbReference type="SMART" id="SM00098">
    <property type="entry name" value="alkPPc"/>
    <property type="match status" value="1"/>
</dbReference>
<feature type="binding site" evidence="3">
    <location>
        <position position="373"/>
    </location>
    <ligand>
        <name>Zn(2+)</name>
        <dbReference type="ChEBI" id="CHEBI:29105"/>
        <label>2</label>
    </ligand>
</feature>
<keyword evidence="3" id="KW-0479">Metal-binding</keyword>
<comment type="cofactor">
    <cofactor evidence="3">
        <name>Zn(2+)</name>
        <dbReference type="ChEBI" id="CHEBI:29105"/>
    </cofactor>
    <text evidence="3">Binds 2 Zn(2+) ions.</text>
</comment>
<keyword evidence="3" id="KW-0862">Zinc</keyword>
<organism evidence="5 6">
    <name type="scientific">Parvularcula dongshanensis</name>
    <dbReference type="NCBI Taxonomy" id="1173995"/>
    <lineage>
        <taxon>Bacteria</taxon>
        <taxon>Pseudomonadati</taxon>
        <taxon>Pseudomonadota</taxon>
        <taxon>Alphaproteobacteria</taxon>
        <taxon>Parvularculales</taxon>
        <taxon>Parvularculaceae</taxon>
        <taxon>Parvularcula</taxon>
    </lineage>
</organism>
<feature type="binding site" evidence="3">
    <location>
        <position position="172"/>
    </location>
    <ligand>
        <name>Mg(2+)</name>
        <dbReference type="ChEBI" id="CHEBI:18420"/>
    </ligand>
</feature>
<dbReference type="AlphaFoldDB" id="A0A840I0M0"/>
<feature type="binding site" evidence="3">
    <location>
        <position position="372"/>
    </location>
    <ligand>
        <name>Zn(2+)</name>
        <dbReference type="ChEBI" id="CHEBI:29105"/>
        <label>2</label>
    </ligand>
</feature>
<feature type="active site" description="Phosphoserine intermediate" evidence="2">
    <location>
        <position position="109"/>
    </location>
</feature>
<dbReference type="Proteomes" id="UP000563524">
    <property type="component" value="Unassembled WGS sequence"/>
</dbReference>
<feature type="binding site" evidence="3">
    <location>
        <position position="331"/>
    </location>
    <ligand>
        <name>Zn(2+)</name>
        <dbReference type="ChEBI" id="CHEBI:29105"/>
        <label>2</label>
    </ligand>
</feature>
<dbReference type="PRINTS" id="PR00113">
    <property type="entry name" value="ALKPHPHTASE"/>
</dbReference>
<dbReference type="Gene3D" id="3.40.720.10">
    <property type="entry name" value="Alkaline Phosphatase, subunit A"/>
    <property type="match status" value="1"/>
</dbReference>
<feature type="binding site" evidence="3">
    <location>
        <position position="326"/>
    </location>
    <ligand>
        <name>Mg(2+)</name>
        <dbReference type="ChEBI" id="CHEBI:18420"/>
    </ligand>
</feature>
<feature type="binding site" evidence="3">
    <location>
        <position position="57"/>
    </location>
    <ligand>
        <name>Mg(2+)</name>
        <dbReference type="ChEBI" id="CHEBI:18420"/>
    </ligand>
</feature>
<evidence type="ECO:0000256" key="2">
    <source>
        <dbReference type="PIRSR" id="PIRSR601952-1"/>
    </source>
</evidence>
<keyword evidence="1" id="KW-0597">Phosphoprotein</keyword>
<dbReference type="EC" id="3.1.3.1" evidence="5"/>
<dbReference type="EMBL" id="JACHOB010000001">
    <property type="protein sequence ID" value="MBB4658267.1"/>
    <property type="molecule type" value="Genomic_DNA"/>
</dbReference>
<keyword evidence="3" id="KW-0460">Magnesium</keyword>
<dbReference type="CDD" id="cd16012">
    <property type="entry name" value="ALP"/>
    <property type="match status" value="1"/>
</dbReference>
<keyword evidence="5" id="KW-0378">Hydrolase</keyword>
<reference evidence="5 6" key="1">
    <citation type="submission" date="2020-08" db="EMBL/GenBank/DDBJ databases">
        <title>Genomic Encyclopedia of Type Strains, Phase IV (KMG-IV): sequencing the most valuable type-strain genomes for metagenomic binning, comparative biology and taxonomic classification.</title>
        <authorList>
            <person name="Goeker M."/>
        </authorList>
    </citation>
    <scope>NUCLEOTIDE SEQUENCE [LARGE SCALE GENOMIC DNA]</scope>
    <source>
        <strain evidence="5 6">DSM 102850</strain>
    </source>
</reference>
<feature type="binding site" evidence="3">
    <location>
        <position position="57"/>
    </location>
    <ligand>
        <name>Zn(2+)</name>
        <dbReference type="ChEBI" id="CHEBI:29105"/>
        <label>2</label>
    </ligand>
</feature>
<dbReference type="GO" id="GO:0046872">
    <property type="term" value="F:metal ion binding"/>
    <property type="evidence" value="ECO:0007669"/>
    <property type="project" value="UniProtKB-KW"/>
</dbReference>
<comment type="similarity">
    <text evidence="4">Belongs to the alkaline phosphatase family.</text>
</comment>
<dbReference type="SUPFAM" id="SSF53649">
    <property type="entry name" value="Alkaline phosphatase-like"/>
    <property type="match status" value="1"/>
</dbReference>
<evidence type="ECO:0000313" key="6">
    <source>
        <dbReference type="Proteomes" id="UP000563524"/>
    </source>
</evidence>
<dbReference type="PANTHER" id="PTHR11596">
    <property type="entry name" value="ALKALINE PHOSPHATASE"/>
    <property type="match status" value="1"/>
</dbReference>
<sequence>MSLLVLAATATAQTAPAIEDARQSSEYWQLGKEALAENAAKRPIYGTAKNVILFVGDGMGPTTVTAGRIYEGQHDGDDLPGVRNVLGFEGLPHLALSKTYNINVQVPDSAGTMTAITTGVKTDEGLINYMPGITRADCSTPAEKKITPLFALAETAGLATGVVSTARITHATPAATYAQVVDRDFESDTDVLGIADYPSADCADIATQLVDFPYGDGIELALGGGRRAFLRQDQTGPEGDSGRRTDRDLTAEWAAKPNHAVAMTKGEFEALPKAGVKVLGLFESSHMQYDLDRDDSAGGEPSLAEMTSYAIDNLSADPDGYMLVVEAGRIDHAHHEVNAAKAMGDTRAFDEAIKAALAKVDLRDTLVVVTADHGHVFTFSGYPTVDNDILGLADGVDAAGKPLPGPVMAGDGKPYTTLSYANGPSSPFFTTELVTRRDLTGVDTTDKDFHQDALVPAGSETHGGQDVAIYAGGPKAYLFDGTVEQSYIFHVMDESLALSRKVETAQRLGAARGRGR</sequence>
<protein>
    <submittedName>
        <fullName evidence="5">Alkaline phosphatase</fullName>
        <ecNumber evidence="5">3.1.3.1</ecNumber>
    </submittedName>
</protein>
<feature type="binding site" evidence="3">
    <location>
        <position position="335"/>
    </location>
    <ligand>
        <name>Zn(2+)</name>
        <dbReference type="ChEBI" id="CHEBI:29105"/>
        <label>2</label>
    </ligand>
</feature>
<dbReference type="PANTHER" id="PTHR11596:SF5">
    <property type="entry name" value="ALKALINE PHOSPHATASE"/>
    <property type="match status" value="1"/>
</dbReference>
<proteinExistence type="inferred from homology"/>
<accession>A0A840I0M0</accession>
<keyword evidence="6" id="KW-1185">Reference proteome</keyword>
<comment type="caution">
    <text evidence="5">The sequence shown here is derived from an EMBL/GenBank/DDBJ whole genome shotgun (WGS) entry which is preliminary data.</text>
</comment>
<evidence type="ECO:0000313" key="5">
    <source>
        <dbReference type="EMBL" id="MBB4658267.1"/>
    </source>
</evidence>
<evidence type="ECO:0000256" key="1">
    <source>
        <dbReference type="ARBA" id="ARBA00022553"/>
    </source>
</evidence>
<dbReference type="Pfam" id="PF00245">
    <property type="entry name" value="Alk_phosphatase"/>
    <property type="match status" value="1"/>
</dbReference>
<dbReference type="GO" id="GO:0004035">
    <property type="term" value="F:alkaline phosphatase activity"/>
    <property type="evidence" value="ECO:0007669"/>
    <property type="project" value="UniProtKB-EC"/>
</dbReference>
<name>A0A840I0M0_9PROT</name>
<feature type="binding site" evidence="3">
    <location>
        <position position="170"/>
    </location>
    <ligand>
        <name>Mg(2+)</name>
        <dbReference type="ChEBI" id="CHEBI:18420"/>
    </ligand>
</feature>